<organism evidence="5 6">
    <name type="scientific">Phaedon cochleariae</name>
    <name type="common">Mustard beetle</name>
    <dbReference type="NCBI Taxonomy" id="80249"/>
    <lineage>
        <taxon>Eukaryota</taxon>
        <taxon>Metazoa</taxon>
        <taxon>Ecdysozoa</taxon>
        <taxon>Arthropoda</taxon>
        <taxon>Hexapoda</taxon>
        <taxon>Insecta</taxon>
        <taxon>Pterygota</taxon>
        <taxon>Neoptera</taxon>
        <taxon>Endopterygota</taxon>
        <taxon>Coleoptera</taxon>
        <taxon>Polyphaga</taxon>
        <taxon>Cucujiformia</taxon>
        <taxon>Chrysomeloidea</taxon>
        <taxon>Chrysomelidae</taxon>
        <taxon>Chrysomelinae</taxon>
        <taxon>Chrysomelini</taxon>
        <taxon>Phaedon</taxon>
    </lineage>
</organism>
<evidence type="ECO:0000256" key="1">
    <source>
        <dbReference type="ARBA" id="ARBA00022723"/>
    </source>
</evidence>
<keyword evidence="6" id="KW-1185">Reference proteome</keyword>
<keyword evidence="2" id="KW-0863">Zinc-finger</keyword>
<dbReference type="GO" id="GO:0008270">
    <property type="term" value="F:zinc ion binding"/>
    <property type="evidence" value="ECO:0007669"/>
    <property type="project" value="UniProtKB-KW"/>
</dbReference>
<evidence type="ECO:0000256" key="2">
    <source>
        <dbReference type="ARBA" id="ARBA00022771"/>
    </source>
</evidence>
<name>A0A9P0GWX0_PHACE</name>
<evidence type="ECO:0000256" key="3">
    <source>
        <dbReference type="ARBA" id="ARBA00022833"/>
    </source>
</evidence>
<dbReference type="EMBL" id="OU896712">
    <property type="protein sequence ID" value="CAH1174151.1"/>
    <property type="molecule type" value="Genomic_DNA"/>
</dbReference>
<sequence>MYKREIELGFLEECQPWQVESRLFPSKVGGKPAWLNLEKLPSHEQLQCKNCQKSMIFLCQLYAPYEEDLEVSHEQFLNNFHRSLFVFICRNQECCIRNNSCNIKVLRSSMLRDNKYYPYDPPEDKPDSNFSLSKWVKLCTVCGGLAEKQCSKCKRVNYCSREHQVLDWKEGHKKECGSNLASTRQSEVLFPEWEIITETEEFQENHINEEEELKNFKNLELEGKTGTMSHISESELEAHSAEEKDKTFLQFQKRTAQNPDQVIRYKRGGRPFWIARAPLPDKIPECEHCGGDRQFEFQIMPQMLTLLKETSLDWGVLVVFTCKNSCTDKGGYREEFVFKQDVELDI</sequence>
<accession>A0A9P0GWX0</accession>
<evidence type="ECO:0000313" key="5">
    <source>
        <dbReference type="EMBL" id="CAH1174151.1"/>
    </source>
</evidence>
<dbReference type="Pfam" id="PF01753">
    <property type="entry name" value="zf-MYND"/>
    <property type="match status" value="1"/>
</dbReference>
<proteinExistence type="predicted"/>
<reference evidence="5" key="2">
    <citation type="submission" date="2022-10" db="EMBL/GenBank/DDBJ databases">
        <authorList>
            <consortium name="ENA_rothamsted_submissions"/>
            <consortium name="culmorum"/>
            <person name="King R."/>
        </authorList>
    </citation>
    <scope>NUCLEOTIDE SEQUENCE</scope>
</reference>
<dbReference type="InterPro" id="IPR007320">
    <property type="entry name" value="PDCD2_C"/>
</dbReference>
<dbReference type="PANTHER" id="PTHR12298:SF4">
    <property type="entry name" value="PROGRAMMED CELL DEATH PROTEIN 2"/>
    <property type="match status" value="1"/>
</dbReference>
<dbReference type="GO" id="GO:0005737">
    <property type="term" value="C:cytoplasm"/>
    <property type="evidence" value="ECO:0007669"/>
    <property type="project" value="InterPro"/>
</dbReference>
<dbReference type="Proteomes" id="UP001153737">
    <property type="component" value="Chromosome 6"/>
</dbReference>
<dbReference type="PANTHER" id="PTHR12298">
    <property type="entry name" value="PCDC2 PROGRAMMED CELL DEATH PROTEIN 2 -RELATED"/>
    <property type="match status" value="1"/>
</dbReference>
<dbReference type="Pfam" id="PF04194">
    <property type="entry name" value="PDCD2_C"/>
    <property type="match status" value="1"/>
</dbReference>
<keyword evidence="1" id="KW-0479">Metal-binding</keyword>
<dbReference type="SUPFAM" id="SSF144232">
    <property type="entry name" value="HIT/MYND zinc finger-like"/>
    <property type="match status" value="1"/>
</dbReference>
<evidence type="ECO:0000259" key="4">
    <source>
        <dbReference type="PROSITE" id="PS01360"/>
    </source>
</evidence>
<dbReference type="InterPro" id="IPR002893">
    <property type="entry name" value="Znf_MYND"/>
</dbReference>
<feature type="domain" description="MYND-type" evidence="4">
    <location>
        <begin position="139"/>
        <end position="176"/>
    </location>
</feature>
<dbReference type="GO" id="GO:0005634">
    <property type="term" value="C:nucleus"/>
    <property type="evidence" value="ECO:0007669"/>
    <property type="project" value="TreeGrafter"/>
</dbReference>
<protein>
    <recommendedName>
        <fullName evidence="4">MYND-type domain-containing protein</fullName>
    </recommendedName>
</protein>
<dbReference type="AlphaFoldDB" id="A0A9P0GWX0"/>
<dbReference type="Gene3D" id="6.10.140.2220">
    <property type="match status" value="1"/>
</dbReference>
<dbReference type="PROSITE" id="PS01360">
    <property type="entry name" value="ZF_MYND_1"/>
    <property type="match status" value="1"/>
</dbReference>
<evidence type="ECO:0000313" key="6">
    <source>
        <dbReference type="Proteomes" id="UP001153737"/>
    </source>
</evidence>
<reference evidence="5" key="1">
    <citation type="submission" date="2022-01" db="EMBL/GenBank/DDBJ databases">
        <authorList>
            <person name="King R."/>
        </authorList>
    </citation>
    <scope>NUCLEOTIDE SEQUENCE</scope>
</reference>
<dbReference type="OrthoDB" id="443682at2759"/>
<gene>
    <name evidence="5" type="ORF">PHAECO_LOCUS10442</name>
</gene>
<keyword evidence="3" id="KW-0862">Zinc</keyword>